<keyword evidence="2" id="KW-0347">Helicase</keyword>
<proteinExistence type="predicted"/>
<gene>
    <name evidence="2" type="primary">LOC141574282</name>
</gene>
<evidence type="ECO:0000313" key="1">
    <source>
        <dbReference type="Proteomes" id="UP001732780"/>
    </source>
</evidence>
<protein>
    <submittedName>
        <fullName evidence="2">ATP-dependent RNA helicase DDX60 isoform X1</fullName>
    </submittedName>
</protein>
<keyword evidence="1" id="KW-1185">Reference proteome</keyword>
<accession>A0AC58P539</accession>
<evidence type="ECO:0000313" key="2">
    <source>
        <dbReference type="RefSeq" id="XP_074205152.1"/>
    </source>
</evidence>
<sequence>MLKLYFLFSLQFLVKEGYVDREGNPMGFAGLVSHLHYHEPSNLVFVSFLVKGLFHNLCQPTRRGSKCFSQDVMERLVLVLAHLFGRRYIPAKFQDANLKFYQSKVFLEDLPEDFKAALDEYNMNVTKGFASFLLVVSKLADMKQEHQLPLSKIDFTGKECEDSQLVSHLLSCKEGRRAVSPFACLSGNSDADLLHPETPDHVTRCTIGISNISAPVLWPQRLDNQGRRMPLNAYALDFYKHGSLLGLVQDNRCVSPLCPSVSVPVSTSTICSLSLPPPYVCLCPCLHLHCCPCFSHCHLSLCLHVFPHSCPHLHLFLSSPSPPPLPPPVIPTSASVSVYISLSISMSSYIS</sequence>
<keyword evidence="2" id="KW-0067">ATP-binding</keyword>
<dbReference type="RefSeq" id="XP_074205152.1">
    <property type="nucleotide sequence ID" value="XM_074349051.1"/>
</dbReference>
<keyword evidence="2" id="KW-0378">Hydrolase</keyword>
<reference evidence="2" key="1">
    <citation type="submission" date="2025-08" db="UniProtKB">
        <authorList>
            <consortium name="RefSeq"/>
        </authorList>
    </citation>
    <scope>IDENTIFICATION</scope>
    <source>
        <tissue evidence="2">Blood</tissue>
    </source>
</reference>
<organism evidence="1 2">
    <name type="scientific">Camelus bactrianus</name>
    <name type="common">Bactrian camel</name>
    <dbReference type="NCBI Taxonomy" id="9837"/>
    <lineage>
        <taxon>Eukaryota</taxon>
        <taxon>Metazoa</taxon>
        <taxon>Chordata</taxon>
        <taxon>Craniata</taxon>
        <taxon>Vertebrata</taxon>
        <taxon>Euteleostomi</taxon>
        <taxon>Mammalia</taxon>
        <taxon>Eutheria</taxon>
        <taxon>Laurasiatheria</taxon>
        <taxon>Artiodactyla</taxon>
        <taxon>Tylopoda</taxon>
        <taxon>Camelidae</taxon>
        <taxon>Camelus</taxon>
    </lineage>
</organism>
<name>A0AC58P539_CAMBA</name>
<dbReference type="Proteomes" id="UP001732780">
    <property type="component" value="Chromosome 20"/>
</dbReference>
<keyword evidence="2" id="KW-0547">Nucleotide-binding</keyword>